<name>A0A399EB71_9DEIN</name>
<protein>
    <submittedName>
        <fullName evidence="2">Uncharacterized protein</fullName>
    </submittedName>
</protein>
<evidence type="ECO:0000313" key="2">
    <source>
        <dbReference type="EMBL" id="RIH80713.1"/>
    </source>
</evidence>
<keyword evidence="1" id="KW-1133">Transmembrane helix</keyword>
<feature type="transmembrane region" description="Helical" evidence="1">
    <location>
        <begin position="12"/>
        <end position="31"/>
    </location>
</feature>
<dbReference type="EMBL" id="QXDL01000219">
    <property type="protein sequence ID" value="RIH80713.1"/>
    <property type="molecule type" value="Genomic_DNA"/>
</dbReference>
<keyword evidence="3" id="KW-1185">Reference proteome</keyword>
<gene>
    <name evidence="2" type="ORF">Mterra_03464</name>
</gene>
<organism evidence="2 3">
    <name type="scientific">Calidithermus terrae</name>
    <dbReference type="NCBI Taxonomy" id="1408545"/>
    <lineage>
        <taxon>Bacteria</taxon>
        <taxon>Thermotogati</taxon>
        <taxon>Deinococcota</taxon>
        <taxon>Deinococci</taxon>
        <taxon>Thermales</taxon>
        <taxon>Thermaceae</taxon>
        <taxon>Calidithermus</taxon>
    </lineage>
</organism>
<reference evidence="2 3" key="1">
    <citation type="submission" date="2018-08" db="EMBL/GenBank/DDBJ databases">
        <title>Meiothermus terrae DSM 26712 genome sequencing project.</title>
        <authorList>
            <person name="Da Costa M.S."/>
            <person name="Albuquerque L."/>
            <person name="Raposo P."/>
            <person name="Froufe H.J.C."/>
            <person name="Barroso C.S."/>
            <person name="Egas C."/>
        </authorList>
    </citation>
    <scope>NUCLEOTIDE SEQUENCE [LARGE SCALE GENOMIC DNA]</scope>
    <source>
        <strain evidence="2 3">DSM 26712</strain>
    </source>
</reference>
<comment type="caution">
    <text evidence="2">The sequence shown here is derived from an EMBL/GenBank/DDBJ whole genome shotgun (WGS) entry which is preliminary data.</text>
</comment>
<dbReference type="AlphaFoldDB" id="A0A399EB71"/>
<evidence type="ECO:0000256" key="1">
    <source>
        <dbReference type="SAM" id="Phobius"/>
    </source>
</evidence>
<feature type="transmembrane region" description="Helical" evidence="1">
    <location>
        <begin position="43"/>
        <end position="64"/>
    </location>
</feature>
<proteinExistence type="predicted"/>
<dbReference type="RefSeq" id="WP_027894340.1">
    <property type="nucleotide sequence ID" value="NZ_QXDL01000219.1"/>
</dbReference>
<evidence type="ECO:0000313" key="3">
    <source>
        <dbReference type="Proteomes" id="UP000265715"/>
    </source>
</evidence>
<keyword evidence="1" id="KW-0472">Membrane</keyword>
<dbReference type="Proteomes" id="UP000265715">
    <property type="component" value="Unassembled WGS sequence"/>
</dbReference>
<keyword evidence="1" id="KW-0812">Transmembrane</keyword>
<sequence>MDPLPHPNLDRVYTFMGYQPFQIVLAGAVLFGGMQLNQSLKGGWWGIGLSLAAAFAVLRLSALLRDRFPGRALAHLRANVTMAQRYVPGRDRQHVPLVLELEPDAPAQITSVHRRQPVPKGIVRPPVQGRRPSR</sequence>
<accession>A0A399EB71</accession>